<dbReference type="RefSeq" id="WP_407049410.1">
    <property type="nucleotide sequence ID" value="NZ_CP158568.1"/>
</dbReference>
<accession>A0AAU7X999</accession>
<protein>
    <recommendedName>
        <fullName evidence="2">MFS transporter</fullName>
    </recommendedName>
</protein>
<dbReference type="KEGG" id="mflg:ABS361_20225"/>
<proteinExistence type="predicted"/>
<name>A0AAU7X999_9HYPH</name>
<evidence type="ECO:0000313" key="1">
    <source>
        <dbReference type="EMBL" id="XBY44318.1"/>
    </source>
</evidence>
<organism evidence="1">
    <name type="scientific">Methyloraptor flagellatus</name>
    <dbReference type="NCBI Taxonomy" id="3162530"/>
    <lineage>
        <taxon>Bacteria</taxon>
        <taxon>Pseudomonadati</taxon>
        <taxon>Pseudomonadota</taxon>
        <taxon>Alphaproteobacteria</taxon>
        <taxon>Hyphomicrobiales</taxon>
        <taxon>Ancalomicrobiaceae</taxon>
        <taxon>Methyloraptor</taxon>
    </lineage>
</organism>
<reference evidence="1" key="1">
    <citation type="submission" date="2024-06" db="EMBL/GenBank/DDBJ databases">
        <title>Methylostella associata gen. nov., sp. nov., a novel Ancalomicrobiaceae-affiliated facultatively methylotrophic bacteria that feed on methanotrophs of the genus Methylococcus.</title>
        <authorList>
            <person name="Saltykova V."/>
            <person name="Danilova O.V."/>
            <person name="Oshkin I.Y."/>
            <person name="Belova S.E."/>
            <person name="Pimenov N.V."/>
            <person name="Dedysh S.N."/>
        </authorList>
    </citation>
    <scope>NUCLEOTIDE SEQUENCE</scope>
    <source>
        <strain evidence="1">S20</strain>
    </source>
</reference>
<dbReference type="AlphaFoldDB" id="A0AAU7X999"/>
<gene>
    <name evidence="1" type="ORF">ABS361_20225</name>
</gene>
<dbReference type="EMBL" id="CP158568">
    <property type="protein sequence ID" value="XBY44318.1"/>
    <property type="molecule type" value="Genomic_DNA"/>
</dbReference>
<sequence length="128" mass="13484">MEPFRPDLMFASGVMAFAALGEVMGEIAALSPVVIALRSDQMVQSLFNPLAAGSVEPVRMVTEKMSAAAEATFETAAAVGVALGGAVFGGAPQYDAGARIARAATFPVRRRLRDNVRRLSRRDDDADA</sequence>
<evidence type="ECO:0008006" key="2">
    <source>
        <dbReference type="Google" id="ProtNLM"/>
    </source>
</evidence>